<sequence length="88" mass="10419">MEAVVYSNFRNNLKNYMKKVNDEYEPLMVVNKNPDENIVVLSKKNWDSIQETIRLMNNEYLSDKVLSGMEQVKQKKVIQRPLLEVEDV</sequence>
<protein>
    <recommendedName>
        <fullName evidence="2">Antitoxin</fullName>
    </recommendedName>
</protein>
<comment type="similarity">
    <text evidence="1 2">Belongs to the phD/YefM antitoxin family.</text>
</comment>
<gene>
    <name evidence="3" type="ORF">EHW89_00800</name>
</gene>
<accession>A0A3S9MPD5</accession>
<dbReference type="NCBIfam" id="TIGR01552">
    <property type="entry name" value="phd_fam"/>
    <property type="match status" value="1"/>
</dbReference>
<evidence type="ECO:0000256" key="2">
    <source>
        <dbReference type="RuleBase" id="RU362080"/>
    </source>
</evidence>
<dbReference type="KEGG" id="spei:EHW89_00800"/>
<organism evidence="3 4">
    <name type="scientific">Streptococcus periodonticum</name>
    <dbReference type="NCBI Taxonomy" id="2490633"/>
    <lineage>
        <taxon>Bacteria</taxon>
        <taxon>Bacillati</taxon>
        <taxon>Bacillota</taxon>
        <taxon>Bacilli</taxon>
        <taxon>Lactobacillales</taxon>
        <taxon>Streptococcaceae</taxon>
        <taxon>Streptococcus</taxon>
    </lineage>
</organism>
<dbReference type="SUPFAM" id="SSF143120">
    <property type="entry name" value="YefM-like"/>
    <property type="match status" value="1"/>
</dbReference>
<dbReference type="Pfam" id="PF02604">
    <property type="entry name" value="PhdYeFM_antitox"/>
    <property type="match status" value="1"/>
</dbReference>
<dbReference type="AlphaFoldDB" id="A0A3S9MPD5"/>
<dbReference type="Proteomes" id="UP000272924">
    <property type="component" value="Chromosome"/>
</dbReference>
<dbReference type="Gene3D" id="3.40.1620.10">
    <property type="entry name" value="YefM-like domain"/>
    <property type="match status" value="1"/>
</dbReference>
<dbReference type="EMBL" id="CP034543">
    <property type="protein sequence ID" value="AZQ41094.1"/>
    <property type="molecule type" value="Genomic_DNA"/>
</dbReference>
<keyword evidence="4" id="KW-1185">Reference proteome</keyword>
<evidence type="ECO:0000256" key="1">
    <source>
        <dbReference type="ARBA" id="ARBA00009981"/>
    </source>
</evidence>
<evidence type="ECO:0000313" key="3">
    <source>
        <dbReference type="EMBL" id="AZQ41094.1"/>
    </source>
</evidence>
<comment type="function">
    <text evidence="2">Antitoxin component of a type II toxin-antitoxin (TA) system.</text>
</comment>
<reference evidence="4" key="1">
    <citation type="submission" date="2018-12" db="EMBL/GenBank/DDBJ databases">
        <title>Genome sequencing of Streptococcus sp. KCOM 2412 (= ChDC F135).</title>
        <authorList>
            <person name="Kook J.-K."/>
            <person name="Park S.-N."/>
            <person name="Lim Y.K."/>
        </authorList>
    </citation>
    <scope>NUCLEOTIDE SEQUENCE [LARGE SCALE GENOMIC DNA]</scope>
    <source>
        <strain evidence="4">KCOM 2412</strain>
    </source>
</reference>
<dbReference type="InterPro" id="IPR036165">
    <property type="entry name" value="YefM-like_sf"/>
</dbReference>
<proteinExistence type="inferred from homology"/>
<evidence type="ECO:0000313" key="4">
    <source>
        <dbReference type="Proteomes" id="UP000272924"/>
    </source>
</evidence>
<dbReference type="InterPro" id="IPR006442">
    <property type="entry name" value="Antitoxin_Phd/YefM"/>
</dbReference>
<name>A0A3S9MPD5_9STRE</name>
<dbReference type="RefSeq" id="WP_126466411.1">
    <property type="nucleotide sequence ID" value="NZ_CP034543.1"/>
</dbReference>